<accession>A0A8S5P532</accession>
<proteinExistence type="predicted"/>
<name>A0A8S5P532_9CAUD</name>
<dbReference type="EMBL" id="BK015329">
    <property type="protein sequence ID" value="DAE01744.1"/>
    <property type="molecule type" value="Genomic_DNA"/>
</dbReference>
<reference evidence="1" key="1">
    <citation type="journal article" date="2021" name="Proc. Natl. Acad. Sci. U.S.A.">
        <title>A Catalog of Tens of Thousands of Viruses from Human Metagenomes Reveals Hidden Associations with Chronic Diseases.</title>
        <authorList>
            <person name="Tisza M.J."/>
            <person name="Buck C.B."/>
        </authorList>
    </citation>
    <scope>NUCLEOTIDE SEQUENCE</scope>
    <source>
        <strain evidence="1">CtOv05</strain>
    </source>
</reference>
<sequence>MVETTLSLTSGTFCAACQALFLFSGAGAACWAPKGEQQNEDQV</sequence>
<protein>
    <submittedName>
        <fullName evidence="1">Uncharacterized protein</fullName>
    </submittedName>
</protein>
<organism evidence="1">
    <name type="scientific">Myoviridae sp. ctOv05</name>
    <dbReference type="NCBI Taxonomy" id="2825094"/>
    <lineage>
        <taxon>Viruses</taxon>
        <taxon>Duplodnaviria</taxon>
        <taxon>Heunggongvirae</taxon>
        <taxon>Uroviricota</taxon>
        <taxon>Caudoviricetes</taxon>
    </lineage>
</organism>
<evidence type="ECO:0000313" key="1">
    <source>
        <dbReference type="EMBL" id="DAE01744.1"/>
    </source>
</evidence>